<feature type="transmembrane region" description="Helical" evidence="1">
    <location>
        <begin position="20"/>
        <end position="45"/>
    </location>
</feature>
<feature type="transmembrane region" description="Helical" evidence="1">
    <location>
        <begin position="52"/>
        <end position="72"/>
    </location>
</feature>
<dbReference type="RefSeq" id="WP_084428707.1">
    <property type="nucleotide sequence ID" value="NZ_FWXV01000003.1"/>
</dbReference>
<protein>
    <recommendedName>
        <fullName evidence="4">PH domain-containing protein</fullName>
    </recommendedName>
</protein>
<keyword evidence="1" id="KW-0812">Transmembrane</keyword>
<feature type="transmembrane region" description="Helical" evidence="1">
    <location>
        <begin position="224"/>
        <end position="247"/>
    </location>
</feature>
<name>A0A1W2EIV2_KIBAR</name>
<dbReference type="EMBL" id="FWXV01000003">
    <property type="protein sequence ID" value="SMD09535.1"/>
    <property type="molecule type" value="Genomic_DNA"/>
</dbReference>
<proteinExistence type="predicted"/>
<accession>A0A1W2EIV2</accession>
<organism evidence="2 3">
    <name type="scientific">Kibdelosporangium aridum</name>
    <dbReference type="NCBI Taxonomy" id="2030"/>
    <lineage>
        <taxon>Bacteria</taxon>
        <taxon>Bacillati</taxon>
        <taxon>Actinomycetota</taxon>
        <taxon>Actinomycetes</taxon>
        <taxon>Pseudonocardiales</taxon>
        <taxon>Pseudonocardiaceae</taxon>
        <taxon>Kibdelosporangium</taxon>
    </lineage>
</organism>
<sequence>MQPLGGLVSVHPVANGRRWLAALVYLLGAAVPAGVFAALIVFSIVGPGFGRVGAFLLIPVIVVLPVALFQLVKAIYGGFAESYEVYERGFAHVRWGRRRSWTWDEVYGLDPREKGGNRRYGWDFSCAVSFHGGSRLIFTGVTRDARQLAETLESHCPEARRVDFGVGWVDDVLPWATPVAAVGLGWLTWWAIDTIIINDEQTDSLSPHYVEGVEQLSEGEIGGLSMVILFSGLGAVAAVVAFIWVMVDRFR</sequence>
<dbReference type="AlphaFoldDB" id="A0A1W2EIV2"/>
<keyword evidence="3" id="KW-1185">Reference proteome</keyword>
<keyword evidence="1" id="KW-0472">Membrane</keyword>
<gene>
    <name evidence="2" type="ORF">SAMN05661093_04449</name>
</gene>
<evidence type="ECO:0000313" key="3">
    <source>
        <dbReference type="Proteomes" id="UP000192674"/>
    </source>
</evidence>
<evidence type="ECO:0008006" key="4">
    <source>
        <dbReference type="Google" id="ProtNLM"/>
    </source>
</evidence>
<keyword evidence="1" id="KW-1133">Transmembrane helix</keyword>
<evidence type="ECO:0000256" key="1">
    <source>
        <dbReference type="SAM" id="Phobius"/>
    </source>
</evidence>
<dbReference type="Proteomes" id="UP000192674">
    <property type="component" value="Unassembled WGS sequence"/>
</dbReference>
<evidence type="ECO:0000313" key="2">
    <source>
        <dbReference type="EMBL" id="SMD09535.1"/>
    </source>
</evidence>
<reference evidence="2 3" key="1">
    <citation type="submission" date="2017-04" db="EMBL/GenBank/DDBJ databases">
        <authorList>
            <person name="Afonso C.L."/>
            <person name="Miller P.J."/>
            <person name="Scott M.A."/>
            <person name="Spackman E."/>
            <person name="Goraichik I."/>
            <person name="Dimitrov K.M."/>
            <person name="Suarez D.L."/>
            <person name="Swayne D.E."/>
        </authorList>
    </citation>
    <scope>NUCLEOTIDE SEQUENCE [LARGE SCALE GENOMIC DNA]</scope>
    <source>
        <strain evidence="2 3">DSM 43828</strain>
    </source>
</reference>
<dbReference type="OrthoDB" id="3700796at2"/>